<evidence type="ECO:0000313" key="1">
    <source>
        <dbReference type="EMBL" id="KAG0559849.1"/>
    </source>
</evidence>
<accession>A0A8T0GNN0</accession>
<dbReference type="Proteomes" id="UP000822688">
    <property type="component" value="Chromosome 10"/>
</dbReference>
<organism evidence="1 2">
    <name type="scientific">Ceratodon purpureus</name>
    <name type="common">Fire moss</name>
    <name type="synonym">Dicranum purpureum</name>
    <dbReference type="NCBI Taxonomy" id="3225"/>
    <lineage>
        <taxon>Eukaryota</taxon>
        <taxon>Viridiplantae</taxon>
        <taxon>Streptophyta</taxon>
        <taxon>Embryophyta</taxon>
        <taxon>Bryophyta</taxon>
        <taxon>Bryophytina</taxon>
        <taxon>Bryopsida</taxon>
        <taxon>Dicranidae</taxon>
        <taxon>Pseudoditrichales</taxon>
        <taxon>Ditrichaceae</taxon>
        <taxon>Ceratodon</taxon>
    </lineage>
</organism>
<keyword evidence="2" id="KW-1185">Reference proteome</keyword>
<proteinExistence type="predicted"/>
<reference evidence="1" key="1">
    <citation type="submission" date="2020-06" db="EMBL/GenBank/DDBJ databases">
        <title>WGS assembly of Ceratodon purpureus strain R40.</title>
        <authorList>
            <person name="Carey S.B."/>
            <person name="Jenkins J."/>
            <person name="Shu S."/>
            <person name="Lovell J.T."/>
            <person name="Sreedasyam A."/>
            <person name="Maumus F."/>
            <person name="Tiley G.P."/>
            <person name="Fernandez-Pozo N."/>
            <person name="Barry K."/>
            <person name="Chen C."/>
            <person name="Wang M."/>
            <person name="Lipzen A."/>
            <person name="Daum C."/>
            <person name="Saski C.A."/>
            <person name="Payton A.C."/>
            <person name="Mcbreen J.C."/>
            <person name="Conrad R.E."/>
            <person name="Kollar L.M."/>
            <person name="Olsson S."/>
            <person name="Huttunen S."/>
            <person name="Landis J.B."/>
            <person name="Wickett N.J."/>
            <person name="Johnson M.G."/>
            <person name="Rensing S.A."/>
            <person name="Grimwood J."/>
            <person name="Schmutz J."/>
            <person name="Mcdaniel S.F."/>
        </authorList>
    </citation>
    <scope>NUCLEOTIDE SEQUENCE</scope>
    <source>
        <strain evidence="1">R40</strain>
    </source>
</reference>
<name>A0A8T0GNN0_CERPU</name>
<dbReference type="PANTHER" id="PTHR33621:SF2">
    <property type="entry name" value="RIBOSOMAL L1 DOMAIN-CONTAINING PROTEIN"/>
    <property type="match status" value="1"/>
</dbReference>
<dbReference type="EMBL" id="CM026431">
    <property type="protein sequence ID" value="KAG0559849.1"/>
    <property type="molecule type" value="Genomic_DNA"/>
</dbReference>
<gene>
    <name evidence="1" type="ORF">KC19_10G133900</name>
</gene>
<dbReference type="AlphaFoldDB" id="A0A8T0GNN0"/>
<dbReference type="PANTHER" id="PTHR33621">
    <property type="entry name" value="ASPARTIC/GLUTAMIC ACID-RICH PROTEIN"/>
    <property type="match status" value="1"/>
</dbReference>
<protein>
    <submittedName>
        <fullName evidence="1">Uncharacterized protein</fullName>
    </submittedName>
</protein>
<sequence length="359" mass="39042">MSYHELTRKELQALCKQNGLPANKSNVVMASSLESFFSEQQTLTQAYAQFGTPCTVTKSVKARAVPKLERLETSLASLILGSVQPSAKGGQDSLLKKCKEPGAISAFLVSSPADNGDSILLPKTTPLRRRRKKSDAVKALPICAEDAISRDVAQVPADSTENLRLLPEETSVHTNTSQIVVKKISTPEPQLAPHFNADVLVTDTQGSPRTRGLEHQEDVASTTGVELVVKREVLSPSGSEPVASSSAHDQDYQNMFNAGCSQPVLMSPLLRITANVDTLILRATGMLEKFEQWKTGSPNKDFVHCSGQKHLSFDKENLHQQSPCKNSKLRSLQGCMGTNAAQQDRKENILKDIVPNAQT</sequence>
<evidence type="ECO:0000313" key="2">
    <source>
        <dbReference type="Proteomes" id="UP000822688"/>
    </source>
</evidence>
<comment type="caution">
    <text evidence="1">The sequence shown here is derived from an EMBL/GenBank/DDBJ whole genome shotgun (WGS) entry which is preliminary data.</text>
</comment>